<feature type="compositionally biased region" description="Basic and acidic residues" evidence="1">
    <location>
        <begin position="48"/>
        <end position="63"/>
    </location>
</feature>
<feature type="compositionally biased region" description="Basic and acidic residues" evidence="1">
    <location>
        <begin position="82"/>
        <end position="91"/>
    </location>
</feature>
<gene>
    <name evidence="2" type="ORF">K0M31_011824</name>
</gene>
<sequence>MQFKTRLDELAVGAGSRQCETLRRFRVASGPERTRRKRRRKRGRRERIKATEWLRADSQKEDEPTSGEGSNLSLSRGTVPFHQDKTDDPPEHQISIEKQKNISFQSSSTSQNHLKTICRGDDRDDLLCFEKKAFVELSVDTTGQRTGRPLIFAFFSLLFSQGTSCCRTAPVHSRLEPATAPTPRNILGAEHGQEGSSGGTRCQPTAIISNDSLARARSSGDSYSPPY</sequence>
<feature type="region of interest" description="Disordered" evidence="1">
    <location>
        <begin position="23"/>
        <end position="91"/>
    </location>
</feature>
<proteinExistence type="predicted"/>
<accession>A0AA40GAB6</accession>
<feature type="compositionally biased region" description="Basic residues" evidence="1">
    <location>
        <begin position="34"/>
        <end position="47"/>
    </location>
</feature>
<protein>
    <submittedName>
        <fullName evidence="2">Uncharacterized protein</fullName>
    </submittedName>
</protein>
<dbReference type="AlphaFoldDB" id="A0AA40GAB6"/>
<evidence type="ECO:0000313" key="3">
    <source>
        <dbReference type="Proteomes" id="UP001177670"/>
    </source>
</evidence>
<feature type="compositionally biased region" description="Polar residues" evidence="1">
    <location>
        <begin position="67"/>
        <end position="76"/>
    </location>
</feature>
<evidence type="ECO:0000256" key="1">
    <source>
        <dbReference type="SAM" id="MobiDB-lite"/>
    </source>
</evidence>
<reference evidence="2" key="1">
    <citation type="submission" date="2021-10" db="EMBL/GenBank/DDBJ databases">
        <title>Melipona bicolor Genome sequencing and assembly.</title>
        <authorList>
            <person name="Araujo N.S."/>
            <person name="Arias M.C."/>
        </authorList>
    </citation>
    <scope>NUCLEOTIDE SEQUENCE</scope>
    <source>
        <strain evidence="2">USP_2M_L1-L4_2017</strain>
        <tissue evidence="2">Whole body</tissue>
    </source>
</reference>
<dbReference type="Proteomes" id="UP001177670">
    <property type="component" value="Unassembled WGS sequence"/>
</dbReference>
<keyword evidence="3" id="KW-1185">Reference proteome</keyword>
<evidence type="ECO:0000313" key="2">
    <source>
        <dbReference type="EMBL" id="KAK1134039.1"/>
    </source>
</evidence>
<comment type="caution">
    <text evidence="2">The sequence shown here is derived from an EMBL/GenBank/DDBJ whole genome shotgun (WGS) entry which is preliminary data.</text>
</comment>
<dbReference type="EMBL" id="JAHYIQ010000003">
    <property type="protein sequence ID" value="KAK1134039.1"/>
    <property type="molecule type" value="Genomic_DNA"/>
</dbReference>
<feature type="region of interest" description="Disordered" evidence="1">
    <location>
        <begin position="176"/>
        <end position="204"/>
    </location>
</feature>
<organism evidence="2 3">
    <name type="scientific">Melipona bicolor</name>
    <dbReference type="NCBI Taxonomy" id="60889"/>
    <lineage>
        <taxon>Eukaryota</taxon>
        <taxon>Metazoa</taxon>
        <taxon>Ecdysozoa</taxon>
        <taxon>Arthropoda</taxon>
        <taxon>Hexapoda</taxon>
        <taxon>Insecta</taxon>
        <taxon>Pterygota</taxon>
        <taxon>Neoptera</taxon>
        <taxon>Endopterygota</taxon>
        <taxon>Hymenoptera</taxon>
        <taxon>Apocrita</taxon>
        <taxon>Aculeata</taxon>
        <taxon>Apoidea</taxon>
        <taxon>Anthophila</taxon>
        <taxon>Apidae</taxon>
        <taxon>Melipona</taxon>
    </lineage>
</organism>
<name>A0AA40GAB6_9HYME</name>